<evidence type="ECO:0000313" key="2">
    <source>
        <dbReference type="EMBL" id="KAG7502045.1"/>
    </source>
</evidence>
<organism evidence="2 3">
    <name type="scientific">Solea senegalensis</name>
    <name type="common">Senegalese sole</name>
    <dbReference type="NCBI Taxonomy" id="28829"/>
    <lineage>
        <taxon>Eukaryota</taxon>
        <taxon>Metazoa</taxon>
        <taxon>Chordata</taxon>
        <taxon>Craniata</taxon>
        <taxon>Vertebrata</taxon>
        <taxon>Euteleostomi</taxon>
        <taxon>Actinopterygii</taxon>
        <taxon>Neopterygii</taxon>
        <taxon>Teleostei</taxon>
        <taxon>Neoteleostei</taxon>
        <taxon>Acanthomorphata</taxon>
        <taxon>Carangaria</taxon>
        <taxon>Pleuronectiformes</taxon>
        <taxon>Pleuronectoidei</taxon>
        <taxon>Soleidae</taxon>
        <taxon>Solea</taxon>
    </lineage>
</organism>
<proteinExistence type="predicted"/>
<dbReference type="AlphaFoldDB" id="A0AAV6RAG6"/>
<protein>
    <submittedName>
        <fullName evidence="2">Uncharacterized protein</fullName>
    </submittedName>
</protein>
<dbReference type="Proteomes" id="UP000693946">
    <property type="component" value="Linkage Group LG2"/>
</dbReference>
<keyword evidence="3" id="KW-1185">Reference proteome</keyword>
<reference evidence="2 3" key="1">
    <citation type="journal article" date="2021" name="Sci. Rep.">
        <title>Chromosome anchoring in Senegalese sole (Solea senegalensis) reveals sex-associated markers and genome rearrangements in flatfish.</title>
        <authorList>
            <person name="Guerrero-Cozar I."/>
            <person name="Gomez-Garrido J."/>
            <person name="Berbel C."/>
            <person name="Martinez-Blanch J.F."/>
            <person name="Alioto T."/>
            <person name="Claros M.G."/>
            <person name="Gagnaire P.A."/>
            <person name="Manchado M."/>
        </authorList>
    </citation>
    <scope>NUCLEOTIDE SEQUENCE [LARGE SCALE GENOMIC DNA]</scope>
    <source>
        <strain evidence="2">Sse05_10M</strain>
    </source>
</reference>
<evidence type="ECO:0000256" key="1">
    <source>
        <dbReference type="SAM" id="MobiDB-lite"/>
    </source>
</evidence>
<feature type="compositionally biased region" description="Polar residues" evidence="1">
    <location>
        <begin position="56"/>
        <end position="65"/>
    </location>
</feature>
<sequence length="78" mass="8455">MTTVFAKKTSSNVKIQNIPGLQASNGGRLVDIQARAVIYMPEQRAEPQPGRANIHGTGNQAHSPLQLNFSSVFPAHRC</sequence>
<gene>
    <name evidence="2" type="ORF">JOB18_012571</name>
</gene>
<feature type="region of interest" description="Disordered" evidence="1">
    <location>
        <begin position="44"/>
        <end position="65"/>
    </location>
</feature>
<name>A0AAV6RAG6_SOLSE</name>
<dbReference type="EMBL" id="JAGKHQ010000012">
    <property type="protein sequence ID" value="KAG7502045.1"/>
    <property type="molecule type" value="Genomic_DNA"/>
</dbReference>
<evidence type="ECO:0000313" key="3">
    <source>
        <dbReference type="Proteomes" id="UP000693946"/>
    </source>
</evidence>
<comment type="caution">
    <text evidence="2">The sequence shown here is derived from an EMBL/GenBank/DDBJ whole genome shotgun (WGS) entry which is preliminary data.</text>
</comment>
<accession>A0AAV6RAG6</accession>